<evidence type="ECO:0000313" key="1">
    <source>
        <dbReference type="EMBL" id="MBX16308.1"/>
    </source>
</evidence>
<dbReference type="EMBL" id="GGEC01035824">
    <property type="protein sequence ID" value="MBX16308.1"/>
    <property type="molecule type" value="Transcribed_RNA"/>
</dbReference>
<organism evidence="1">
    <name type="scientific">Rhizophora mucronata</name>
    <name type="common">Asiatic mangrove</name>
    <dbReference type="NCBI Taxonomy" id="61149"/>
    <lineage>
        <taxon>Eukaryota</taxon>
        <taxon>Viridiplantae</taxon>
        <taxon>Streptophyta</taxon>
        <taxon>Embryophyta</taxon>
        <taxon>Tracheophyta</taxon>
        <taxon>Spermatophyta</taxon>
        <taxon>Magnoliopsida</taxon>
        <taxon>eudicotyledons</taxon>
        <taxon>Gunneridae</taxon>
        <taxon>Pentapetalae</taxon>
        <taxon>rosids</taxon>
        <taxon>fabids</taxon>
        <taxon>Malpighiales</taxon>
        <taxon>Rhizophoraceae</taxon>
        <taxon>Rhizophora</taxon>
    </lineage>
</organism>
<proteinExistence type="predicted"/>
<name>A0A2P2LEA9_RHIMU</name>
<dbReference type="AlphaFoldDB" id="A0A2P2LEA9"/>
<accession>A0A2P2LEA9</accession>
<reference evidence="1" key="1">
    <citation type="submission" date="2018-02" db="EMBL/GenBank/DDBJ databases">
        <title>Rhizophora mucronata_Transcriptome.</title>
        <authorList>
            <person name="Meera S.P."/>
            <person name="Sreeshan A."/>
            <person name="Augustine A."/>
        </authorList>
    </citation>
    <scope>NUCLEOTIDE SEQUENCE</scope>
    <source>
        <tissue evidence="1">Leaf</tissue>
    </source>
</reference>
<protein>
    <submittedName>
        <fullName evidence="1">Uncharacterized protein</fullName>
    </submittedName>
</protein>
<sequence length="36" mass="4142">MPSFLSHKISSIHRRTCNISNTKLSGIQWIQPQNFA</sequence>